<sequence>MAAPAAQSSNLRGRLLDLNTILFRSWVNSRAPDVDTEVLKTIRIARAVPCCHNPSSCPVPTTEPHLVIHYDQVGITHTSAVAISYTWGRFSRRRVAIGHRSPYNGPSDLIYLELGIEWNTADLQNCLVSLSENHGGFWMDQLCKSQEQEDVVRTLASIPTIYQSLDVVALMTGAFCGCLQQWTGQIINEFESRSMTHEQINELYHDVVLKFQCVNSAGMDSWFDRLWTRQELMYSRRITVLRTSQTQAPCVTREEEADQLQGFARMIYEEKVEAGGSTRDAYQEVAFARTGYLGNAMNSMTAYCRYGNPDYNTQVNAAIMLSRFMRGETIENPQRQVRQGDINGRLASFLYQLSKLGQSSRKATKAWDYVIAIWVDCPQYKPPNEHENMTLPALLEDAIIQLERNFGISPASNAPAGLFGNREGGGLWRPTTYLPESNRDTRDIYGVLTEGHHIPVFENSIPLMSLGGNSLSLSSRARPYSQVFGNASTADVFTRLRPLVAQLSLHSLTQAAYAMIGDRFLVREPIPTEDYLVEDMFLGFLLGPYVPDRPAGLCHPSDWSFPEVNHHDVVYRLVTSALNLPLDACRNAHLEVMLSLEDPPCIGLFKPSVSEACQRPIPSLDERVRTSHIHGHQYATLCTVRDRITRGCSLFETAFVGVGPPALLEVVGIWVPIKHTPLDQVQVLAQAFGRDARLGGSRIQEYRTGDELLEYIRHESPQSLEAERRSHGNRDADQNGIDGDLERRNLDNLSISLAAVALLFLLLAGVLVDFFGSRTIMQPQLLQEVPADSWEICMVGPSYWKLKRKGAK</sequence>
<evidence type="ECO:0000313" key="5">
    <source>
        <dbReference type="Proteomes" id="UP000219602"/>
    </source>
</evidence>
<keyword evidence="2" id="KW-1133">Transmembrane helix</keyword>
<protein>
    <recommendedName>
        <fullName evidence="3">Heterokaryon incompatibility domain-containing protein</fullName>
    </recommendedName>
</protein>
<dbReference type="Pfam" id="PF06985">
    <property type="entry name" value="HET"/>
    <property type="match status" value="1"/>
</dbReference>
<feature type="region of interest" description="Disordered" evidence="1">
    <location>
        <begin position="720"/>
        <end position="739"/>
    </location>
</feature>
<reference evidence="4 5" key="1">
    <citation type="journal article" date="2016" name="Environ. Microbiol.">
        <title>Effector profiles distinguish formae speciales of Fusarium oxysporum.</title>
        <authorList>
            <person name="van Dam P."/>
            <person name="Fokkens L."/>
            <person name="Schmidt S.M."/>
            <person name="Linmans J.H."/>
            <person name="Kistler H.C."/>
            <person name="Ma L.J."/>
            <person name="Rep M."/>
        </authorList>
    </citation>
    <scope>NUCLEOTIDE SEQUENCE [LARGE SCALE GENOMIC DNA]</scope>
    <source>
        <strain evidence="4 5">Forc016</strain>
    </source>
</reference>
<evidence type="ECO:0000256" key="1">
    <source>
        <dbReference type="SAM" id="MobiDB-lite"/>
    </source>
</evidence>
<evidence type="ECO:0000259" key="3">
    <source>
        <dbReference type="Pfam" id="PF06985"/>
    </source>
</evidence>
<evidence type="ECO:0000313" key="4">
    <source>
        <dbReference type="EMBL" id="PCD41073.1"/>
    </source>
</evidence>
<feature type="domain" description="Heterokaryon incompatibility" evidence="3">
    <location>
        <begin position="81"/>
        <end position="231"/>
    </location>
</feature>
<dbReference type="Proteomes" id="UP000219602">
    <property type="component" value="Chromosome 4"/>
</dbReference>
<gene>
    <name evidence="4" type="ORF">AU210_003631</name>
</gene>
<feature type="transmembrane region" description="Helical" evidence="2">
    <location>
        <begin position="751"/>
        <end position="772"/>
    </location>
</feature>
<dbReference type="InterPro" id="IPR010730">
    <property type="entry name" value="HET"/>
</dbReference>
<accession>A0A2H3HQP0</accession>
<dbReference type="EMBL" id="MABQ02000003">
    <property type="protein sequence ID" value="PCD41073.1"/>
    <property type="molecule type" value="Genomic_DNA"/>
</dbReference>
<keyword evidence="2" id="KW-0472">Membrane</keyword>
<name>A0A2H3HQP0_FUSOX</name>
<reference evidence="4 5" key="2">
    <citation type="journal article" date="2017" name="Sci. Rep.">
        <title>A mobile pathogenicity chromosome in Fusarium oxysporum for infection of multiple cucurbit species.</title>
        <authorList>
            <person name="van Dam P."/>
            <person name="Fokkens L."/>
            <person name="Ayukawa Y."/>
            <person name="van der Gragt M."/>
            <person name="Ter Horst A."/>
            <person name="Brankovics B."/>
            <person name="Houterman P.M."/>
            <person name="Arie T."/>
            <person name="Rep M."/>
        </authorList>
    </citation>
    <scope>NUCLEOTIDE SEQUENCE [LARGE SCALE GENOMIC DNA]</scope>
    <source>
        <strain evidence="4 5">Forc016</strain>
    </source>
</reference>
<evidence type="ECO:0000256" key="2">
    <source>
        <dbReference type="SAM" id="Phobius"/>
    </source>
</evidence>
<feature type="compositionally biased region" description="Basic and acidic residues" evidence="1">
    <location>
        <begin position="720"/>
        <end position="733"/>
    </location>
</feature>
<comment type="caution">
    <text evidence="4">The sequence shown here is derived from an EMBL/GenBank/DDBJ whole genome shotgun (WGS) entry which is preliminary data.</text>
</comment>
<organism evidence="4 5">
    <name type="scientific">Fusarium oxysporum f. sp. radicis-cucumerinum</name>
    <dbReference type="NCBI Taxonomy" id="327505"/>
    <lineage>
        <taxon>Eukaryota</taxon>
        <taxon>Fungi</taxon>
        <taxon>Dikarya</taxon>
        <taxon>Ascomycota</taxon>
        <taxon>Pezizomycotina</taxon>
        <taxon>Sordariomycetes</taxon>
        <taxon>Hypocreomycetidae</taxon>
        <taxon>Hypocreales</taxon>
        <taxon>Nectriaceae</taxon>
        <taxon>Fusarium</taxon>
        <taxon>Fusarium oxysporum species complex</taxon>
    </lineage>
</organism>
<dbReference type="AlphaFoldDB" id="A0A2H3HQP0"/>
<proteinExistence type="predicted"/>
<keyword evidence="2" id="KW-0812">Transmembrane</keyword>